<proteinExistence type="predicted"/>
<evidence type="ECO:0000313" key="1">
    <source>
        <dbReference type="EMBL" id="KKN28798.1"/>
    </source>
</evidence>
<gene>
    <name evidence="1" type="ORF">LCGC14_0850380</name>
</gene>
<dbReference type="EMBL" id="LAZR01002533">
    <property type="protein sequence ID" value="KKN28798.1"/>
    <property type="molecule type" value="Genomic_DNA"/>
</dbReference>
<comment type="caution">
    <text evidence="1">The sequence shown here is derived from an EMBL/GenBank/DDBJ whole genome shotgun (WGS) entry which is preliminary data.</text>
</comment>
<accession>A0A0F9SHI6</accession>
<sequence length="62" mass="7819">MTSSLHFYPDDEVRHQVDMRLYGRVLDGRWRERTFFGQLDYTLDVRVRLHTRHAMWEQFRQY</sequence>
<name>A0A0F9SHI6_9ZZZZ</name>
<reference evidence="1" key="1">
    <citation type="journal article" date="2015" name="Nature">
        <title>Complex archaea that bridge the gap between prokaryotes and eukaryotes.</title>
        <authorList>
            <person name="Spang A."/>
            <person name="Saw J.H."/>
            <person name="Jorgensen S.L."/>
            <person name="Zaremba-Niedzwiedzka K."/>
            <person name="Martijn J."/>
            <person name="Lind A.E."/>
            <person name="van Eijk R."/>
            <person name="Schleper C."/>
            <person name="Guy L."/>
            <person name="Ettema T.J."/>
        </authorList>
    </citation>
    <scope>NUCLEOTIDE SEQUENCE</scope>
</reference>
<protein>
    <submittedName>
        <fullName evidence="1">Uncharacterized protein</fullName>
    </submittedName>
</protein>
<organism evidence="1">
    <name type="scientific">marine sediment metagenome</name>
    <dbReference type="NCBI Taxonomy" id="412755"/>
    <lineage>
        <taxon>unclassified sequences</taxon>
        <taxon>metagenomes</taxon>
        <taxon>ecological metagenomes</taxon>
    </lineage>
</organism>
<dbReference type="AlphaFoldDB" id="A0A0F9SHI6"/>